<organism evidence="2">
    <name type="scientific">Gaeumannomyces tritici (strain R3-111a-1)</name>
    <name type="common">Wheat and barley take-all root rot fungus</name>
    <name type="synonym">Gaeumannomyces graminis var. tritici</name>
    <dbReference type="NCBI Taxonomy" id="644352"/>
    <lineage>
        <taxon>Eukaryota</taxon>
        <taxon>Fungi</taxon>
        <taxon>Dikarya</taxon>
        <taxon>Ascomycota</taxon>
        <taxon>Pezizomycotina</taxon>
        <taxon>Sordariomycetes</taxon>
        <taxon>Sordariomycetidae</taxon>
        <taxon>Magnaporthales</taxon>
        <taxon>Magnaporthaceae</taxon>
        <taxon>Gaeumannomyces</taxon>
    </lineage>
</organism>
<evidence type="ECO:0000313" key="4">
    <source>
        <dbReference type="Proteomes" id="UP000006039"/>
    </source>
</evidence>
<evidence type="ECO:0000259" key="1">
    <source>
        <dbReference type="Pfam" id="PF06985"/>
    </source>
</evidence>
<dbReference type="PANTHER" id="PTHR33112">
    <property type="entry name" value="DOMAIN PROTEIN, PUTATIVE-RELATED"/>
    <property type="match status" value="1"/>
</dbReference>
<reference evidence="3" key="5">
    <citation type="submission" date="2018-04" db="UniProtKB">
        <authorList>
            <consortium name="EnsemblFungi"/>
        </authorList>
    </citation>
    <scope>IDENTIFICATION</scope>
    <source>
        <strain evidence="3">R3-111a-1</strain>
    </source>
</reference>
<keyword evidence="4" id="KW-1185">Reference proteome</keyword>
<accession>J3NJZ3</accession>
<dbReference type="PANTHER" id="PTHR33112:SF12">
    <property type="entry name" value="HETEROKARYON INCOMPATIBILITY DOMAIN-CONTAINING PROTEIN"/>
    <property type="match status" value="1"/>
</dbReference>
<protein>
    <recommendedName>
        <fullName evidence="1">Heterokaryon incompatibility domain-containing protein</fullName>
    </recommendedName>
</protein>
<dbReference type="Pfam" id="PF06985">
    <property type="entry name" value="HET"/>
    <property type="match status" value="1"/>
</dbReference>
<dbReference type="Proteomes" id="UP000006039">
    <property type="component" value="Unassembled WGS sequence"/>
</dbReference>
<dbReference type="AlphaFoldDB" id="J3NJZ3"/>
<name>J3NJZ3_GAET3</name>
<sequence length="470" mass="53900">MADDSSTQDDSQRSLCFALQACDVGAAGIRANEHFADPRPGIDRMVFGGRRRPLQLDMRWVRRWIDIYEQDHGHKCEEADVDQRGDRFPLIRFVDVKKKCIVTLKDIHIPDYRYMALSYVWGGPQELRLITLNKDRLAKPGSLVDGEYGKLPQTIKDAIVLTDALAIDYLWIDALCILQDGDSDKGVQIAAMAQIMAFSSSPSWLHLLRTFTAAFLVSIREPALKSNAKWRWAVPHDDELRYWMTYQKLVATYTRRTFSYRGEVFDAFRAVLQGLSDLGRGETFTWGLPRSHFDEIPEVLCFEHNHSPLQIERVRELSMAYEGRIRALPTWKRFQDQPVTPDDLARDHPRLIKAHLKTVPETQVTFFWTSSAFFTVVVESDAKATRRAKIKSSDGSIAGSMEIATATPKSEYKREFIVLASRRNQFSEPVLRVLLIEWGNDGAAYRIDDAEISEAAWLREPYARKLIPLR</sequence>
<reference evidence="3" key="4">
    <citation type="journal article" date="2015" name="G3 (Bethesda)">
        <title>Genome sequences of three phytopathogenic species of the Magnaporthaceae family of fungi.</title>
        <authorList>
            <person name="Okagaki L.H."/>
            <person name="Nunes C.C."/>
            <person name="Sailsbery J."/>
            <person name="Clay B."/>
            <person name="Brown D."/>
            <person name="John T."/>
            <person name="Oh Y."/>
            <person name="Young N."/>
            <person name="Fitzgerald M."/>
            <person name="Haas B.J."/>
            <person name="Zeng Q."/>
            <person name="Young S."/>
            <person name="Adiconis X."/>
            <person name="Fan L."/>
            <person name="Levin J.Z."/>
            <person name="Mitchell T.K."/>
            <person name="Okubara P.A."/>
            <person name="Farman M.L."/>
            <person name="Kohn L.M."/>
            <person name="Birren B."/>
            <person name="Ma L.-J."/>
            <person name="Dean R.A."/>
        </authorList>
    </citation>
    <scope>NUCLEOTIDE SEQUENCE</scope>
    <source>
        <strain evidence="3">R3-111a-1</strain>
    </source>
</reference>
<gene>
    <name evidence="3" type="primary">20342033</name>
    <name evidence="2" type="ORF">GGTG_01575</name>
</gene>
<dbReference type="OrthoDB" id="5135333at2759"/>
<evidence type="ECO:0000313" key="2">
    <source>
        <dbReference type="EMBL" id="EJT81597.1"/>
    </source>
</evidence>
<dbReference type="InterPro" id="IPR010730">
    <property type="entry name" value="HET"/>
</dbReference>
<reference evidence="2" key="3">
    <citation type="submission" date="2010-09" db="EMBL/GenBank/DDBJ databases">
        <title>Annotation of Gaeumannomyces graminis var. tritici R3-111a-1.</title>
        <authorList>
            <consortium name="The Broad Institute Genome Sequencing Platform"/>
            <person name="Ma L.-J."/>
            <person name="Dead R."/>
            <person name="Young S.K."/>
            <person name="Zeng Q."/>
            <person name="Gargeya S."/>
            <person name="Fitzgerald M."/>
            <person name="Haas B."/>
            <person name="Abouelleil A."/>
            <person name="Alvarado L."/>
            <person name="Arachchi H.M."/>
            <person name="Berlin A."/>
            <person name="Brown A."/>
            <person name="Chapman S.B."/>
            <person name="Chen Z."/>
            <person name="Dunbar C."/>
            <person name="Freedman E."/>
            <person name="Gearin G."/>
            <person name="Gellesch M."/>
            <person name="Goldberg J."/>
            <person name="Griggs A."/>
            <person name="Gujja S."/>
            <person name="Heiman D."/>
            <person name="Howarth C."/>
            <person name="Larson L."/>
            <person name="Lui A."/>
            <person name="MacDonald P.J.P."/>
            <person name="Mehta T."/>
            <person name="Montmayeur A."/>
            <person name="Murphy C."/>
            <person name="Neiman D."/>
            <person name="Pearson M."/>
            <person name="Priest M."/>
            <person name="Roberts A."/>
            <person name="Saif S."/>
            <person name="Shea T."/>
            <person name="Shenoy N."/>
            <person name="Sisk P."/>
            <person name="Stolte C."/>
            <person name="Sykes S."/>
            <person name="Yandava C."/>
            <person name="Wortman J."/>
            <person name="Nusbaum C."/>
            <person name="Birren B."/>
        </authorList>
    </citation>
    <scope>NUCLEOTIDE SEQUENCE</scope>
    <source>
        <strain evidence="2">R3-111a-1</strain>
    </source>
</reference>
<evidence type="ECO:0000313" key="3">
    <source>
        <dbReference type="EnsemblFungi" id="EJT81597"/>
    </source>
</evidence>
<dbReference type="STRING" id="644352.J3NJZ3"/>
<reference evidence="4" key="1">
    <citation type="submission" date="2010-07" db="EMBL/GenBank/DDBJ databases">
        <title>The genome sequence of Gaeumannomyces graminis var. tritici strain R3-111a-1.</title>
        <authorList>
            <consortium name="The Broad Institute Genome Sequencing Platform"/>
            <person name="Ma L.-J."/>
            <person name="Dead R."/>
            <person name="Young S."/>
            <person name="Zeng Q."/>
            <person name="Koehrsen M."/>
            <person name="Alvarado L."/>
            <person name="Berlin A."/>
            <person name="Chapman S.B."/>
            <person name="Chen Z."/>
            <person name="Freedman E."/>
            <person name="Gellesch M."/>
            <person name="Goldberg J."/>
            <person name="Griggs A."/>
            <person name="Gujja S."/>
            <person name="Heilman E.R."/>
            <person name="Heiman D."/>
            <person name="Hepburn T."/>
            <person name="Howarth C."/>
            <person name="Jen D."/>
            <person name="Larson L."/>
            <person name="Mehta T."/>
            <person name="Neiman D."/>
            <person name="Pearson M."/>
            <person name="Roberts A."/>
            <person name="Saif S."/>
            <person name="Shea T."/>
            <person name="Shenoy N."/>
            <person name="Sisk P."/>
            <person name="Stolte C."/>
            <person name="Sykes S."/>
            <person name="Walk T."/>
            <person name="White J."/>
            <person name="Yandava C."/>
            <person name="Haas B."/>
            <person name="Nusbaum C."/>
            <person name="Birren B."/>
        </authorList>
    </citation>
    <scope>NUCLEOTIDE SEQUENCE [LARGE SCALE GENOMIC DNA]</scope>
    <source>
        <strain evidence="4">R3-111a-1</strain>
    </source>
</reference>
<dbReference type="GeneID" id="20342033"/>
<dbReference type="EMBL" id="GL385395">
    <property type="protein sequence ID" value="EJT81597.1"/>
    <property type="molecule type" value="Genomic_DNA"/>
</dbReference>
<feature type="domain" description="Heterokaryon incompatibility" evidence="1">
    <location>
        <begin position="114"/>
        <end position="257"/>
    </location>
</feature>
<dbReference type="eggNOG" id="KOG1695">
    <property type="taxonomic scope" value="Eukaryota"/>
</dbReference>
<dbReference type="RefSeq" id="XP_009217606.1">
    <property type="nucleotide sequence ID" value="XM_009219342.1"/>
</dbReference>
<dbReference type="HOGENOM" id="CLU_581459_0_0_1"/>
<proteinExistence type="predicted"/>
<reference evidence="2" key="2">
    <citation type="submission" date="2010-07" db="EMBL/GenBank/DDBJ databases">
        <authorList>
            <consortium name="The Broad Institute Genome Sequencing Platform"/>
            <consortium name="Broad Institute Genome Sequencing Center for Infectious Disease"/>
            <person name="Ma L.-J."/>
            <person name="Dead R."/>
            <person name="Young S."/>
            <person name="Zeng Q."/>
            <person name="Koehrsen M."/>
            <person name="Alvarado L."/>
            <person name="Berlin A."/>
            <person name="Chapman S.B."/>
            <person name="Chen Z."/>
            <person name="Freedman E."/>
            <person name="Gellesch M."/>
            <person name="Goldberg J."/>
            <person name="Griggs A."/>
            <person name="Gujja S."/>
            <person name="Heilman E.R."/>
            <person name="Heiman D."/>
            <person name="Hepburn T."/>
            <person name="Howarth C."/>
            <person name="Jen D."/>
            <person name="Larson L."/>
            <person name="Mehta T."/>
            <person name="Neiman D."/>
            <person name="Pearson M."/>
            <person name="Roberts A."/>
            <person name="Saif S."/>
            <person name="Shea T."/>
            <person name="Shenoy N."/>
            <person name="Sisk P."/>
            <person name="Stolte C."/>
            <person name="Sykes S."/>
            <person name="Walk T."/>
            <person name="White J."/>
            <person name="Yandava C."/>
            <person name="Haas B."/>
            <person name="Nusbaum C."/>
            <person name="Birren B."/>
        </authorList>
    </citation>
    <scope>NUCLEOTIDE SEQUENCE</scope>
    <source>
        <strain evidence="2">R3-111a-1</strain>
    </source>
</reference>
<dbReference type="EnsemblFungi" id="EJT81597">
    <property type="protein sequence ID" value="EJT81597"/>
    <property type="gene ID" value="GGTG_01575"/>
</dbReference>
<dbReference type="VEuPathDB" id="FungiDB:GGTG_01575"/>